<feature type="domain" description="DUF1330" evidence="1">
    <location>
        <begin position="54"/>
        <end position="126"/>
    </location>
</feature>
<keyword evidence="3" id="KW-1185">Reference proteome</keyword>
<proteinExistence type="predicted"/>
<dbReference type="Pfam" id="PF07045">
    <property type="entry name" value="DUF1330"/>
    <property type="match status" value="1"/>
</dbReference>
<accession>A0A328B638</accession>
<organism evidence="2 3">
    <name type="scientific">Phenylobacterium hankyongense</name>
    <dbReference type="NCBI Taxonomy" id="1813876"/>
    <lineage>
        <taxon>Bacteria</taxon>
        <taxon>Pseudomonadati</taxon>
        <taxon>Pseudomonadota</taxon>
        <taxon>Alphaproteobacteria</taxon>
        <taxon>Caulobacterales</taxon>
        <taxon>Caulobacteraceae</taxon>
        <taxon>Phenylobacterium</taxon>
    </lineage>
</organism>
<dbReference type="Gene3D" id="3.30.70.100">
    <property type="match status" value="1"/>
</dbReference>
<gene>
    <name evidence="2" type="ORF">DJ021_12190</name>
</gene>
<dbReference type="RefSeq" id="WP_111457801.1">
    <property type="nucleotide sequence ID" value="NZ_QFYP01000001.1"/>
</dbReference>
<protein>
    <submittedName>
        <fullName evidence="2">DUF1330 domain-containing protein</fullName>
    </submittedName>
</protein>
<dbReference type="SUPFAM" id="SSF54909">
    <property type="entry name" value="Dimeric alpha+beta barrel"/>
    <property type="match status" value="1"/>
</dbReference>
<evidence type="ECO:0000313" key="3">
    <source>
        <dbReference type="Proteomes" id="UP000249842"/>
    </source>
</evidence>
<dbReference type="AlphaFoldDB" id="A0A328B638"/>
<dbReference type="Proteomes" id="UP000249842">
    <property type="component" value="Unassembled WGS sequence"/>
</dbReference>
<dbReference type="InterPro" id="IPR010753">
    <property type="entry name" value="DUF1330"/>
</dbReference>
<dbReference type="InterPro" id="IPR011008">
    <property type="entry name" value="Dimeric_a/b-barrel"/>
</dbReference>
<evidence type="ECO:0000259" key="1">
    <source>
        <dbReference type="Pfam" id="PF07045"/>
    </source>
</evidence>
<dbReference type="PANTHER" id="PTHR40257">
    <property type="match status" value="1"/>
</dbReference>
<dbReference type="OrthoDB" id="8909581at2"/>
<dbReference type="EMBL" id="QFYP01000001">
    <property type="protein sequence ID" value="RAK60508.1"/>
    <property type="molecule type" value="Genomic_DNA"/>
</dbReference>
<evidence type="ECO:0000313" key="2">
    <source>
        <dbReference type="EMBL" id="RAK60508.1"/>
    </source>
</evidence>
<name>A0A328B638_9CAUL</name>
<reference evidence="3" key="1">
    <citation type="submission" date="2018-05" db="EMBL/GenBank/DDBJ databases">
        <authorList>
            <person name="Li X."/>
        </authorList>
    </citation>
    <scope>NUCLEOTIDE SEQUENCE [LARGE SCALE GENOMIC DNA]</scope>
    <source>
        <strain evidence="3">HKS-05</strain>
    </source>
</reference>
<dbReference type="PANTHER" id="PTHR40257:SF1">
    <property type="entry name" value="DUF1330 DOMAIN-CONTAINING PROTEIN"/>
    <property type="match status" value="1"/>
</dbReference>
<sequence length="145" mass="16348">MADGHIDPDRQAWDVFKSLPRDRPIQMLNLIRLKPKAEYPADHPDHGRDLSGLDAYRAYGRTTAALFKRLGGRQVWAGQPQVMVTGPRSEAWDLAFIAEYPNADAFMAMVRDPEYREFVKHRTAAVADSRLLRLAPLTPGEGFGE</sequence>
<comment type="caution">
    <text evidence="2">The sequence shown here is derived from an EMBL/GenBank/DDBJ whole genome shotgun (WGS) entry which is preliminary data.</text>
</comment>